<feature type="domain" description="CYTH" evidence="1">
    <location>
        <begin position="2"/>
        <end position="148"/>
    </location>
</feature>
<dbReference type="SMART" id="SM01118">
    <property type="entry name" value="CYTH"/>
    <property type="match status" value="1"/>
</dbReference>
<proteinExistence type="predicted"/>
<dbReference type="SUPFAM" id="SSF55154">
    <property type="entry name" value="CYTH-like phosphatases"/>
    <property type="match status" value="1"/>
</dbReference>
<protein>
    <submittedName>
        <fullName evidence="2">CYTH domain-containing protein</fullName>
    </submittedName>
</protein>
<comment type="caution">
    <text evidence="2">The sequence shown here is derived from an EMBL/GenBank/DDBJ whole genome shotgun (WGS) entry which is preliminary data.</text>
</comment>
<gene>
    <name evidence="2" type="ORF">SCD92_15860</name>
</gene>
<dbReference type="InterPro" id="IPR012042">
    <property type="entry name" value="NeuTTM/CthTTM-like"/>
</dbReference>
<dbReference type="CDD" id="cd07891">
    <property type="entry name" value="CYTH-like_CthTTM-like_1"/>
    <property type="match status" value="1"/>
</dbReference>
<evidence type="ECO:0000313" key="3">
    <source>
        <dbReference type="Proteomes" id="UP001273505"/>
    </source>
</evidence>
<name>A0ABU4S1F6_9GAMM</name>
<evidence type="ECO:0000313" key="2">
    <source>
        <dbReference type="EMBL" id="MDX6850850.1"/>
    </source>
</evidence>
<dbReference type="PROSITE" id="PS51707">
    <property type="entry name" value="CYTH"/>
    <property type="match status" value="1"/>
</dbReference>
<sequence length="154" mass="17324">MGIEIERKFLVDVSLLPELVAGTYISQGYVETASSTVVRIRVKGNIGYLTLKGESTGIACAEYEYEIPKADAKEIIATLCAGKTVEKTRYEYPVANHTWEVDIFHGENQGLIVAEIELGAENEEFLKPDWVMEEVTGQTRYFNSQLLNHPYATW</sequence>
<dbReference type="PANTHER" id="PTHR40114:SF1">
    <property type="entry name" value="SLR0698 PROTEIN"/>
    <property type="match status" value="1"/>
</dbReference>
<keyword evidence="3" id="KW-1185">Reference proteome</keyword>
<evidence type="ECO:0000259" key="1">
    <source>
        <dbReference type="PROSITE" id="PS51707"/>
    </source>
</evidence>
<dbReference type="EMBL" id="JAXAFO010000033">
    <property type="protein sequence ID" value="MDX6850850.1"/>
    <property type="molecule type" value="Genomic_DNA"/>
</dbReference>
<reference evidence="2 3" key="1">
    <citation type="submission" date="2023-11" db="EMBL/GenBank/DDBJ databases">
        <title>Gilvimarinus fulvus sp. nov., isolated from the surface of Kelp.</title>
        <authorList>
            <person name="Sun Y.Y."/>
            <person name="Gong Y."/>
            <person name="Du Z.J."/>
        </authorList>
    </citation>
    <scope>NUCLEOTIDE SEQUENCE [LARGE SCALE GENOMIC DNA]</scope>
    <source>
        <strain evidence="2 3">SDUM040013</strain>
    </source>
</reference>
<dbReference type="PIRSF" id="PIRSF016487">
    <property type="entry name" value="CYTH_UCP016487"/>
    <property type="match status" value="1"/>
</dbReference>
<dbReference type="PANTHER" id="PTHR40114">
    <property type="entry name" value="SLR0698 PROTEIN"/>
    <property type="match status" value="1"/>
</dbReference>
<dbReference type="Proteomes" id="UP001273505">
    <property type="component" value="Unassembled WGS sequence"/>
</dbReference>
<accession>A0ABU4S1F6</accession>
<dbReference type="InterPro" id="IPR023577">
    <property type="entry name" value="CYTH_domain"/>
</dbReference>
<dbReference type="Pfam" id="PF01928">
    <property type="entry name" value="CYTH"/>
    <property type="match status" value="1"/>
</dbReference>
<dbReference type="InterPro" id="IPR033469">
    <property type="entry name" value="CYTH-like_dom_sf"/>
</dbReference>
<organism evidence="2 3">
    <name type="scientific">Gilvimarinus gilvus</name>
    <dbReference type="NCBI Taxonomy" id="3058038"/>
    <lineage>
        <taxon>Bacteria</taxon>
        <taxon>Pseudomonadati</taxon>
        <taxon>Pseudomonadota</taxon>
        <taxon>Gammaproteobacteria</taxon>
        <taxon>Cellvibrionales</taxon>
        <taxon>Cellvibrionaceae</taxon>
        <taxon>Gilvimarinus</taxon>
    </lineage>
</organism>
<dbReference type="Gene3D" id="2.40.320.10">
    <property type="entry name" value="Hypothetical Protein Pfu-838710-001"/>
    <property type="match status" value="1"/>
</dbReference>
<dbReference type="RefSeq" id="WP_302721029.1">
    <property type="nucleotide sequence ID" value="NZ_JAULRU010000220.1"/>
</dbReference>